<dbReference type="EMBL" id="CP162411">
    <property type="protein sequence ID" value="XDL13382.1"/>
    <property type="molecule type" value="Genomic_DNA"/>
</dbReference>
<proteinExistence type="predicted"/>
<evidence type="ECO:0000313" key="2">
    <source>
        <dbReference type="EMBL" id="XDL25858.1"/>
    </source>
</evidence>
<protein>
    <recommendedName>
        <fullName evidence="3">Transcriptional regulator</fullName>
    </recommendedName>
</protein>
<reference evidence="2" key="1">
    <citation type="submission" date="2024-07" db="EMBL/GenBank/DDBJ databases">
        <authorList>
            <person name="Pedron J."/>
        </authorList>
    </citation>
    <scope>NUCLEOTIDE SEQUENCE</scope>
    <source>
        <strain evidence="2">A003-S1-M15</strain>
        <strain evidence="1">A642-S2-A17</strain>
    </source>
</reference>
<dbReference type="GeneID" id="302581329"/>
<dbReference type="EMBL" id="CP162670">
    <property type="protein sequence ID" value="XDL25858.1"/>
    <property type="molecule type" value="Genomic_DNA"/>
</dbReference>
<accession>A0AB39ITL7</accession>
<name>A0AB39ITL7_9GAMM</name>
<dbReference type="RefSeq" id="WP_226093330.1">
    <property type="nucleotide sequence ID" value="NZ_CM001972.1"/>
</dbReference>
<evidence type="ECO:0008006" key="3">
    <source>
        <dbReference type="Google" id="ProtNLM"/>
    </source>
</evidence>
<evidence type="ECO:0000313" key="1">
    <source>
        <dbReference type="EMBL" id="XDL13382.1"/>
    </source>
</evidence>
<dbReference type="AlphaFoldDB" id="A0AB39ITL7"/>
<organism evidence="2">
    <name type="scientific">Dickeya oryzae</name>
    <dbReference type="NCBI Taxonomy" id="1240404"/>
    <lineage>
        <taxon>Bacteria</taxon>
        <taxon>Pseudomonadati</taxon>
        <taxon>Pseudomonadota</taxon>
        <taxon>Gammaproteobacteria</taxon>
        <taxon>Enterobacterales</taxon>
        <taxon>Pectobacteriaceae</taxon>
        <taxon>Dickeya</taxon>
    </lineage>
</organism>
<sequence>MHCDKDNMHCDEHDRENRDNHALLVDEFEQLTALLAQLLNSDYRSFESYLNNCRHVSLRQIAISKMLTKPTFEHYLQQHDAALYYNINSIGIALRLFENLLINIRTLSDVERFC</sequence>
<gene>
    <name evidence="1" type="ORF">LF923_0014365</name>
    <name evidence="2" type="ORF">LF929_006610</name>
</gene>